<dbReference type="InterPro" id="IPR027268">
    <property type="entry name" value="Peptidase_M4/M1_CTD_sf"/>
</dbReference>
<evidence type="ECO:0000259" key="14">
    <source>
        <dbReference type="Pfam" id="PF07504"/>
    </source>
</evidence>
<evidence type="ECO:0000256" key="11">
    <source>
        <dbReference type="SAM" id="MobiDB-lite"/>
    </source>
</evidence>
<evidence type="ECO:0000256" key="1">
    <source>
        <dbReference type="ARBA" id="ARBA00009388"/>
    </source>
</evidence>
<evidence type="ECO:0000256" key="7">
    <source>
        <dbReference type="ARBA" id="ARBA00022833"/>
    </source>
</evidence>
<sequence>MAPAPATAEPAPDSGTVSRDVTGRVRSVGPAAGKTIRASPLAGRSTTSPEDAARSHLRRYAGLFGVQDAERELGLVRAETQGGAKVLRFQQTREGLPVIGGELNVQIDDDGSLIGMNGEATAAAAFNATATATAASAQATAIAATAKADKVPATTLTASEPVLSAYDPALVGASDVRGARAVWQVEVRSTADREIRRYVLVDAEDGRVALSFSQTAHANGARTVCDFDNVTSATNVCLSASGPVARVEGQAATGVADVDAAYDLSGAFRDFLTTLGRNSIDNAGMDLVSAVNFCPSGLACPYANAFWDGAQMTYGAGYASADDVVGHEFTHGVTQYTSKLLYYSQSGAINESISDVLGEAFDQLHAGPPAGDDSAGAKWQLAEDLSGGAIRNMANPTLLGQPDSTDSPLWNSEPYDNAGVHINSGVGNKTAYLMTEGGTFGGFTISPIGDVGKTARIWLAAQSLLTSGSDYTDLAYALHQACINLTKDTSLGITQAHCTSTLYATGATKMSTPPVVDGYLPQAPRCTAPAASTNVLWDNFNWPASSTLFTGWSESGNASIDGSVRPSHSAGNALYIPEPYPDDAASTHWVERSAYLQLPAAGPVYAHFNHLYAFDYTYADGLNPAGFYDGGRVLIQTEGTSAWTALTTGWVNGPNKTLATGGGGFFSGDSRGWTSSRVDLTAYAGQKVKLRFEIKTDGVDAITAAYGWWIDNLRVYTCSGRRPLTNDINGDGYGDLAIGEPGRSVSGQPGGGDIRTVWGSTSGLDTLGNQLYSQDNAYVAGNSATNGNFGAAVATADVDADGFADIAAGSPGSPANEGALTLLRGTVWGLTAQGSASIAASAAVPGTGPHRFGAAVAAGDFNGDGFGDIAVGAPGNSGNRGGVKVLYGSTNRLVVTAATANWFTQGAAGVPDTAEDGDLFGAALAAGDFNGDGRTDLAVGAPGEGIGAEAGAGSVTILLGSATGITGTGSQVFSENTAGLTETSEAGDQFGFALGAGDVTGDGKADLVVGVPGEDVGTSADTGSILLFRGAAAGLTSTSSQVLYQGHVLVPETAEAGDRFGATVAVGDLNADGKADVAVAAPSEDLDTVTDAGVVFTLPGSAGGLVTGGTLWRQGAGGVPETAEAGDQFGSVLLATKIRNSTKFDLIVGVPFEDTPTYVDQGTVHLLTVTATGNQAFSQGGMIGGGMASANFGGGLG</sequence>
<dbReference type="PANTHER" id="PTHR33794">
    <property type="entry name" value="BACILLOLYSIN"/>
    <property type="match status" value="1"/>
</dbReference>
<dbReference type="GO" id="GO:0004222">
    <property type="term" value="F:metalloendopeptidase activity"/>
    <property type="evidence" value="ECO:0007669"/>
    <property type="project" value="InterPro"/>
</dbReference>
<keyword evidence="2" id="KW-0645">Protease</keyword>
<organism evidence="15 16">
    <name type="scientific">Catellatospora bangladeshensis</name>
    <dbReference type="NCBI Taxonomy" id="310355"/>
    <lineage>
        <taxon>Bacteria</taxon>
        <taxon>Bacillati</taxon>
        <taxon>Actinomycetota</taxon>
        <taxon>Actinomycetes</taxon>
        <taxon>Micromonosporales</taxon>
        <taxon>Micromonosporaceae</taxon>
        <taxon>Catellatospora</taxon>
    </lineage>
</organism>
<evidence type="ECO:0000313" key="16">
    <source>
        <dbReference type="Proteomes" id="UP000601223"/>
    </source>
</evidence>
<protein>
    <submittedName>
        <fullName evidence="15">Uncharacterized protein</fullName>
    </submittedName>
</protein>
<feature type="domain" description="FTP" evidence="14">
    <location>
        <begin position="83"/>
        <end position="119"/>
    </location>
</feature>
<evidence type="ECO:0000259" key="12">
    <source>
        <dbReference type="Pfam" id="PF01447"/>
    </source>
</evidence>
<feature type="region of interest" description="Disordered" evidence="11">
    <location>
        <begin position="1"/>
        <end position="53"/>
    </location>
</feature>
<dbReference type="Pfam" id="PF07504">
    <property type="entry name" value="FTP"/>
    <property type="match status" value="1"/>
</dbReference>
<dbReference type="Proteomes" id="UP000601223">
    <property type="component" value="Unassembled WGS sequence"/>
</dbReference>
<keyword evidence="16" id="KW-1185">Reference proteome</keyword>
<feature type="active site" description="Proton donor" evidence="10">
    <location>
        <position position="421"/>
    </location>
</feature>
<dbReference type="Pfam" id="PF01447">
    <property type="entry name" value="Peptidase_M4"/>
    <property type="match status" value="1"/>
</dbReference>
<dbReference type="Gene3D" id="3.10.170.10">
    <property type="match status" value="1"/>
</dbReference>
<dbReference type="SUPFAM" id="SSF55486">
    <property type="entry name" value="Metalloproteases ('zincins'), catalytic domain"/>
    <property type="match status" value="1"/>
</dbReference>
<comment type="caution">
    <text evidence="15">The sequence shown here is derived from an EMBL/GenBank/DDBJ whole genome shotgun (WGS) entry which is preliminary data.</text>
</comment>
<dbReference type="EMBL" id="BONF01000028">
    <property type="protein sequence ID" value="GIF83369.1"/>
    <property type="molecule type" value="Genomic_DNA"/>
</dbReference>
<gene>
    <name evidence="15" type="ORF">Cba03nite_47180</name>
</gene>
<dbReference type="SUPFAM" id="SSF69318">
    <property type="entry name" value="Integrin alpha N-terminal domain"/>
    <property type="match status" value="2"/>
</dbReference>
<dbReference type="InterPro" id="IPR028994">
    <property type="entry name" value="Integrin_alpha_N"/>
</dbReference>
<dbReference type="InterPro" id="IPR013519">
    <property type="entry name" value="Int_alpha_beta-p"/>
</dbReference>
<dbReference type="Pfam" id="PF02868">
    <property type="entry name" value="Peptidase_M4_C"/>
    <property type="match status" value="1"/>
</dbReference>
<dbReference type="SMART" id="SM00191">
    <property type="entry name" value="Int_alpha"/>
    <property type="match status" value="6"/>
</dbReference>
<dbReference type="InterPro" id="IPR011096">
    <property type="entry name" value="FTP_domain"/>
</dbReference>
<dbReference type="InterPro" id="IPR013856">
    <property type="entry name" value="Peptidase_M4_domain"/>
</dbReference>
<keyword evidence="6" id="KW-0378">Hydrolase</keyword>
<dbReference type="GO" id="GO:0046872">
    <property type="term" value="F:metal ion binding"/>
    <property type="evidence" value="ECO:0007669"/>
    <property type="project" value="UniProtKB-KW"/>
</dbReference>
<keyword evidence="4" id="KW-0732">Signal</keyword>
<feature type="domain" description="Peptidase M4" evidence="12">
    <location>
        <begin position="254"/>
        <end position="335"/>
    </location>
</feature>
<reference evidence="15 16" key="1">
    <citation type="submission" date="2021-01" db="EMBL/GenBank/DDBJ databases">
        <title>Whole genome shotgun sequence of Catellatospora bangladeshensis NBRC 107357.</title>
        <authorList>
            <person name="Komaki H."/>
            <person name="Tamura T."/>
        </authorList>
    </citation>
    <scope>NUCLEOTIDE SEQUENCE [LARGE SCALE GENOMIC DNA]</scope>
    <source>
        <strain evidence="15 16">NBRC 107357</strain>
    </source>
</reference>
<feature type="compositionally biased region" description="Low complexity" evidence="11">
    <location>
        <begin position="1"/>
        <end position="12"/>
    </location>
</feature>
<name>A0A8J3JIU1_9ACTN</name>
<evidence type="ECO:0000256" key="2">
    <source>
        <dbReference type="ARBA" id="ARBA00022670"/>
    </source>
</evidence>
<evidence type="ECO:0000256" key="9">
    <source>
        <dbReference type="ARBA" id="ARBA00023180"/>
    </source>
</evidence>
<dbReference type="Pfam" id="PF20773">
    <property type="entry name" value="InhA-like_MAM"/>
    <property type="match status" value="1"/>
</dbReference>
<keyword evidence="9" id="KW-0325">Glycoprotein</keyword>
<dbReference type="Gene3D" id="1.10.390.10">
    <property type="entry name" value="Neutral Protease Domain 2"/>
    <property type="match status" value="1"/>
</dbReference>
<dbReference type="InterPro" id="IPR013517">
    <property type="entry name" value="FG-GAP"/>
</dbReference>
<dbReference type="InterPro" id="IPR023612">
    <property type="entry name" value="Peptidase_M4"/>
</dbReference>
<comment type="similarity">
    <text evidence="1">Belongs to the peptidase M4 family.</text>
</comment>
<feature type="active site" evidence="10">
    <location>
        <position position="328"/>
    </location>
</feature>
<dbReference type="PRINTS" id="PR00730">
    <property type="entry name" value="THERMOLYSIN"/>
</dbReference>
<dbReference type="Gene3D" id="2.130.10.130">
    <property type="entry name" value="Integrin alpha, N-terminal"/>
    <property type="match status" value="3"/>
</dbReference>
<evidence type="ECO:0000256" key="6">
    <source>
        <dbReference type="ARBA" id="ARBA00022801"/>
    </source>
</evidence>
<dbReference type="CDD" id="cd09597">
    <property type="entry name" value="M4_TLP"/>
    <property type="match status" value="1"/>
</dbReference>
<evidence type="ECO:0000256" key="8">
    <source>
        <dbReference type="ARBA" id="ARBA00023049"/>
    </source>
</evidence>
<keyword evidence="8" id="KW-0482">Metalloprotease</keyword>
<keyword evidence="3" id="KW-0479">Metal-binding</keyword>
<dbReference type="AlphaFoldDB" id="A0A8J3JIU1"/>
<dbReference type="Gene3D" id="3.10.450.490">
    <property type="match status" value="1"/>
</dbReference>
<dbReference type="PROSITE" id="PS51470">
    <property type="entry name" value="FG_GAP"/>
    <property type="match status" value="4"/>
</dbReference>
<dbReference type="InterPro" id="IPR050728">
    <property type="entry name" value="Zinc_Metalloprotease_M4"/>
</dbReference>
<keyword evidence="5" id="KW-0677">Repeat</keyword>
<evidence type="ECO:0000256" key="10">
    <source>
        <dbReference type="PIRSR" id="PIRSR623612-1"/>
    </source>
</evidence>
<accession>A0A8J3JIU1</accession>
<keyword evidence="7" id="KW-0862">Zinc</keyword>
<evidence type="ECO:0000256" key="5">
    <source>
        <dbReference type="ARBA" id="ARBA00022737"/>
    </source>
</evidence>
<evidence type="ECO:0000259" key="13">
    <source>
        <dbReference type="Pfam" id="PF02868"/>
    </source>
</evidence>
<dbReference type="Pfam" id="PF01839">
    <property type="entry name" value="FG-GAP"/>
    <property type="match status" value="5"/>
</dbReference>
<proteinExistence type="inferred from homology"/>
<evidence type="ECO:0000313" key="15">
    <source>
        <dbReference type="EMBL" id="GIF83369.1"/>
    </source>
</evidence>
<dbReference type="GO" id="GO:0006508">
    <property type="term" value="P:proteolysis"/>
    <property type="evidence" value="ECO:0007669"/>
    <property type="project" value="UniProtKB-KW"/>
</dbReference>
<dbReference type="InterPro" id="IPR001570">
    <property type="entry name" value="Peptidase_M4_C_domain"/>
</dbReference>
<evidence type="ECO:0000256" key="3">
    <source>
        <dbReference type="ARBA" id="ARBA00022723"/>
    </source>
</evidence>
<feature type="domain" description="Peptidase M4 C-terminal" evidence="13">
    <location>
        <begin position="338"/>
        <end position="487"/>
    </location>
</feature>
<dbReference type="RefSeq" id="WP_376820645.1">
    <property type="nucleotide sequence ID" value="NZ_JBHTGC010000001.1"/>
</dbReference>
<dbReference type="PANTHER" id="PTHR33794:SF1">
    <property type="entry name" value="BACILLOLYSIN"/>
    <property type="match status" value="1"/>
</dbReference>
<evidence type="ECO:0000256" key="4">
    <source>
        <dbReference type="ARBA" id="ARBA00022729"/>
    </source>
</evidence>